<feature type="transmembrane region" description="Helical" evidence="7">
    <location>
        <begin position="164"/>
        <end position="183"/>
    </location>
</feature>
<dbReference type="PANTHER" id="PTHR34390">
    <property type="entry name" value="UPF0442 PROTEIN YJJB-RELATED"/>
    <property type="match status" value="1"/>
</dbReference>
<name>A0A1X6ZMK0_9RHOB</name>
<evidence type="ECO:0000256" key="1">
    <source>
        <dbReference type="ARBA" id="ARBA00004651"/>
    </source>
</evidence>
<accession>A0A1X6ZMK0</accession>
<feature type="transmembrane region" description="Helical" evidence="7">
    <location>
        <begin position="239"/>
        <end position="259"/>
    </location>
</feature>
<keyword evidence="10" id="KW-1185">Reference proteome</keyword>
<dbReference type="AlphaFoldDB" id="A0A1X6ZMK0"/>
<comment type="similarity">
    <text evidence="6">Belongs to the ThrE exporter (TC 2.A.79) family.</text>
</comment>
<dbReference type="GO" id="GO:0022857">
    <property type="term" value="F:transmembrane transporter activity"/>
    <property type="evidence" value="ECO:0007669"/>
    <property type="project" value="InterPro"/>
</dbReference>
<evidence type="ECO:0000256" key="2">
    <source>
        <dbReference type="ARBA" id="ARBA00022475"/>
    </source>
</evidence>
<dbReference type="EMBL" id="FWFX01000009">
    <property type="protein sequence ID" value="SLN55777.1"/>
    <property type="molecule type" value="Genomic_DNA"/>
</dbReference>
<evidence type="ECO:0000313" key="9">
    <source>
        <dbReference type="EMBL" id="SLN55777.1"/>
    </source>
</evidence>
<dbReference type="InterPro" id="IPR050539">
    <property type="entry name" value="ThrE_Dicarb/AminoAcid_Exp"/>
</dbReference>
<feature type="transmembrane region" description="Helical" evidence="7">
    <location>
        <begin position="140"/>
        <end position="158"/>
    </location>
</feature>
<evidence type="ECO:0000259" key="8">
    <source>
        <dbReference type="Pfam" id="PF06738"/>
    </source>
</evidence>
<organism evidence="9 10">
    <name type="scientific">Roseovarius albus</name>
    <dbReference type="NCBI Taxonomy" id="1247867"/>
    <lineage>
        <taxon>Bacteria</taxon>
        <taxon>Pseudomonadati</taxon>
        <taxon>Pseudomonadota</taxon>
        <taxon>Alphaproteobacteria</taxon>
        <taxon>Rhodobacterales</taxon>
        <taxon>Roseobacteraceae</taxon>
        <taxon>Roseovarius</taxon>
    </lineage>
</organism>
<dbReference type="GO" id="GO:0005886">
    <property type="term" value="C:plasma membrane"/>
    <property type="evidence" value="ECO:0007669"/>
    <property type="project" value="UniProtKB-SubCell"/>
</dbReference>
<keyword evidence="5 7" id="KW-0472">Membrane</keyword>
<evidence type="ECO:0000256" key="3">
    <source>
        <dbReference type="ARBA" id="ARBA00022692"/>
    </source>
</evidence>
<proteinExistence type="inferred from homology"/>
<keyword evidence="3 7" id="KW-0812">Transmembrane</keyword>
<protein>
    <recommendedName>
        <fullName evidence="8">Threonine/serine exporter-like N-terminal domain-containing protein</fullName>
    </recommendedName>
</protein>
<keyword evidence="2" id="KW-1003">Cell membrane</keyword>
<feature type="transmembrane region" description="Helical" evidence="7">
    <location>
        <begin position="315"/>
        <end position="333"/>
    </location>
</feature>
<evidence type="ECO:0000256" key="6">
    <source>
        <dbReference type="ARBA" id="ARBA00034125"/>
    </source>
</evidence>
<dbReference type="Proteomes" id="UP000193061">
    <property type="component" value="Unassembled WGS sequence"/>
</dbReference>
<dbReference type="InterPro" id="IPR010619">
    <property type="entry name" value="ThrE-like_N"/>
</dbReference>
<sequence>MICDIGTTLHRSGCAPYKIEKYVQHYARKHGVTVVVQASPTAITYQFPDNENQVVMKRLEPASINLALLANTIIEINQSTNKVPPEPVSYPAFLVMMANIAIPPAFLVLVGSSMQAIGIAALLGFMVWVCQLICRNERIIVVEFLSALVTGLTVAWMSSHGVPLPVWGLCIAAIVLFVPGLAIANSLECLAFNDILSGTSLFGQSIFVFMKLFIGIFIGLNIGETLWGEAESVANVSEIAPWMPFVALPILSCALGVIFNARAIDILLAFPVTVLGMWGPLYLDLGAGWIVGTWITTVCITFYGTWLAKKLSLTGAIYIVQGIIILVPGSRVLMGATQTLYGESLMPSQSVGLSSLFIFSAIVAGQITAYSMYSQKNRNLIS</sequence>
<dbReference type="GO" id="GO:0015744">
    <property type="term" value="P:succinate transport"/>
    <property type="evidence" value="ECO:0007669"/>
    <property type="project" value="TreeGrafter"/>
</dbReference>
<feature type="transmembrane region" description="Helical" evidence="7">
    <location>
        <begin position="289"/>
        <end position="308"/>
    </location>
</feature>
<feature type="domain" description="Threonine/serine exporter-like N-terminal" evidence="8">
    <location>
        <begin position="3"/>
        <end position="222"/>
    </location>
</feature>
<feature type="transmembrane region" description="Helical" evidence="7">
    <location>
        <begin position="195"/>
        <end position="219"/>
    </location>
</feature>
<gene>
    <name evidence="9" type="ORF">ROA7450_02876</name>
</gene>
<feature type="transmembrane region" description="Helical" evidence="7">
    <location>
        <begin position="116"/>
        <end position="133"/>
    </location>
</feature>
<feature type="transmembrane region" description="Helical" evidence="7">
    <location>
        <begin position="266"/>
        <end position="283"/>
    </location>
</feature>
<reference evidence="9 10" key="1">
    <citation type="submission" date="2017-03" db="EMBL/GenBank/DDBJ databases">
        <authorList>
            <person name="Afonso C.L."/>
            <person name="Miller P.J."/>
            <person name="Scott M.A."/>
            <person name="Spackman E."/>
            <person name="Goraichik I."/>
            <person name="Dimitrov K.M."/>
            <person name="Suarez D.L."/>
            <person name="Swayne D.E."/>
        </authorList>
    </citation>
    <scope>NUCLEOTIDE SEQUENCE [LARGE SCALE GENOMIC DNA]</scope>
    <source>
        <strain evidence="9 10">CECT 7450</strain>
    </source>
</reference>
<dbReference type="RefSeq" id="WP_085806495.1">
    <property type="nucleotide sequence ID" value="NZ_FWFX01000009.1"/>
</dbReference>
<evidence type="ECO:0000256" key="7">
    <source>
        <dbReference type="SAM" id="Phobius"/>
    </source>
</evidence>
<comment type="subcellular location">
    <subcellularLocation>
        <location evidence="1">Cell membrane</location>
        <topology evidence="1">Multi-pass membrane protein</topology>
    </subcellularLocation>
</comment>
<feature type="transmembrane region" description="Helical" evidence="7">
    <location>
        <begin position="353"/>
        <end position="373"/>
    </location>
</feature>
<dbReference type="OrthoDB" id="1490274at2"/>
<dbReference type="Pfam" id="PF06738">
    <property type="entry name" value="ThrE"/>
    <property type="match status" value="1"/>
</dbReference>
<evidence type="ECO:0000313" key="10">
    <source>
        <dbReference type="Proteomes" id="UP000193061"/>
    </source>
</evidence>
<keyword evidence="4 7" id="KW-1133">Transmembrane helix</keyword>
<evidence type="ECO:0000256" key="5">
    <source>
        <dbReference type="ARBA" id="ARBA00023136"/>
    </source>
</evidence>
<evidence type="ECO:0000256" key="4">
    <source>
        <dbReference type="ARBA" id="ARBA00022989"/>
    </source>
</evidence>